<feature type="region of interest" description="Disordered" evidence="1">
    <location>
        <begin position="1"/>
        <end position="38"/>
    </location>
</feature>
<feature type="compositionally biased region" description="Polar residues" evidence="1">
    <location>
        <begin position="19"/>
        <end position="33"/>
    </location>
</feature>
<protein>
    <submittedName>
        <fullName evidence="2">HCNGP-domain-containing protein</fullName>
    </submittedName>
</protein>
<accession>A0A166WKY4</accession>
<name>A0A166WKY4_9AGAM</name>
<evidence type="ECO:0000313" key="3">
    <source>
        <dbReference type="Proteomes" id="UP000076532"/>
    </source>
</evidence>
<gene>
    <name evidence="2" type="ORF">FIBSPDRAFT_847026</name>
</gene>
<feature type="compositionally biased region" description="Polar residues" evidence="1">
    <location>
        <begin position="159"/>
        <end position="168"/>
    </location>
</feature>
<dbReference type="InterPro" id="IPR012479">
    <property type="entry name" value="SAP30BP"/>
</dbReference>
<reference evidence="2 3" key="1">
    <citation type="journal article" date="2016" name="Mol. Biol. Evol.">
        <title>Comparative Genomics of Early-Diverging Mushroom-Forming Fungi Provides Insights into the Origins of Lignocellulose Decay Capabilities.</title>
        <authorList>
            <person name="Nagy L.G."/>
            <person name="Riley R."/>
            <person name="Tritt A."/>
            <person name="Adam C."/>
            <person name="Daum C."/>
            <person name="Floudas D."/>
            <person name="Sun H."/>
            <person name="Yadav J.S."/>
            <person name="Pangilinan J."/>
            <person name="Larsson K.H."/>
            <person name="Matsuura K."/>
            <person name="Barry K."/>
            <person name="Labutti K."/>
            <person name="Kuo R."/>
            <person name="Ohm R.A."/>
            <person name="Bhattacharya S.S."/>
            <person name="Shirouzu T."/>
            <person name="Yoshinaga Y."/>
            <person name="Martin F.M."/>
            <person name="Grigoriev I.V."/>
            <person name="Hibbett D.S."/>
        </authorList>
    </citation>
    <scope>NUCLEOTIDE SEQUENCE [LARGE SCALE GENOMIC DNA]</scope>
    <source>
        <strain evidence="2 3">CBS 109695</strain>
    </source>
</reference>
<dbReference type="Pfam" id="PF07818">
    <property type="entry name" value="HCNGP"/>
    <property type="match status" value="1"/>
</dbReference>
<keyword evidence="3" id="KW-1185">Reference proteome</keyword>
<dbReference type="PANTHER" id="PTHR13464:SF0">
    <property type="entry name" value="SAP30-BINDING PROTEIN"/>
    <property type="match status" value="1"/>
</dbReference>
<dbReference type="EMBL" id="KV417481">
    <property type="protein sequence ID" value="KZP33864.1"/>
    <property type="molecule type" value="Genomic_DNA"/>
</dbReference>
<evidence type="ECO:0000256" key="1">
    <source>
        <dbReference type="SAM" id="MobiDB-lite"/>
    </source>
</evidence>
<dbReference type="OrthoDB" id="1714508at2759"/>
<dbReference type="Proteomes" id="UP000076532">
    <property type="component" value="Unassembled WGS sequence"/>
</dbReference>
<dbReference type="AlphaFoldDB" id="A0A166WKY4"/>
<dbReference type="GO" id="GO:0005634">
    <property type="term" value="C:nucleus"/>
    <property type="evidence" value="ECO:0007669"/>
    <property type="project" value="TreeGrafter"/>
</dbReference>
<evidence type="ECO:0000313" key="2">
    <source>
        <dbReference type="EMBL" id="KZP33864.1"/>
    </source>
</evidence>
<dbReference type="PANTHER" id="PTHR13464">
    <property type="entry name" value="TRANSCRIPTIONAL REGULATOR PROTEIN HCNGP"/>
    <property type="match status" value="1"/>
</dbReference>
<feature type="region of interest" description="Disordered" evidence="1">
    <location>
        <begin position="153"/>
        <end position="223"/>
    </location>
</feature>
<organism evidence="2 3">
    <name type="scientific">Athelia psychrophila</name>
    <dbReference type="NCBI Taxonomy" id="1759441"/>
    <lineage>
        <taxon>Eukaryota</taxon>
        <taxon>Fungi</taxon>
        <taxon>Dikarya</taxon>
        <taxon>Basidiomycota</taxon>
        <taxon>Agaricomycotina</taxon>
        <taxon>Agaricomycetes</taxon>
        <taxon>Agaricomycetidae</taxon>
        <taxon>Atheliales</taxon>
        <taxon>Atheliaceae</taxon>
        <taxon>Athelia</taxon>
    </lineage>
</organism>
<dbReference type="STRING" id="436010.A0A166WKY4"/>
<dbReference type="GO" id="GO:0006355">
    <property type="term" value="P:regulation of DNA-templated transcription"/>
    <property type="evidence" value="ECO:0007669"/>
    <property type="project" value="InterPro"/>
</dbReference>
<feature type="compositionally biased region" description="Basic and acidic residues" evidence="1">
    <location>
        <begin position="186"/>
        <end position="197"/>
    </location>
</feature>
<sequence>MTSQPRAYVSKDIDEDMATISNAEASGSSTSTEIPLIPGQEPATSEILQIRAFLQPPSIPGVEDWGIPPETTEPCDPEIEAKLAQFAALKRDPQHPKHFNDSLMSNRSFRNPHLYAKLVEFVDVDERTTNFPMDIWNPGDMRPQWFAEAIAERQKAQSEQHIASQTPGKRSRVEFTKESASAGGRESGRKNRLDDGGKQQSYMYGEGSSKDSYSKDRKKTRWG</sequence>
<proteinExistence type="predicted"/>